<comment type="caution">
    <text evidence="2">The sequence shown here is derived from an EMBL/GenBank/DDBJ whole genome shotgun (WGS) entry which is preliminary data.</text>
</comment>
<dbReference type="SUPFAM" id="SSF47413">
    <property type="entry name" value="lambda repressor-like DNA-binding domains"/>
    <property type="match status" value="1"/>
</dbReference>
<evidence type="ECO:0000313" key="2">
    <source>
        <dbReference type="EMBL" id="OXA87309.1"/>
    </source>
</evidence>
<organism evidence="2 3">
    <name type="scientific">Flavobacterium hercynium</name>
    <dbReference type="NCBI Taxonomy" id="387094"/>
    <lineage>
        <taxon>Bacteria</taxon>
        <taxon>Pseudomonadati</taxon>
        <taxon>Bacteroidota</taxon>
        <taxon>Flavobacteriia</taxon>
        <taxon>Flavobacteriales</taxon>
        <taxon>Flavobacteriaceae</taxon>
        <taxon>Flavobacterium</taxon>
    </lineage>
</organism>
<evidence type="ECO:0000259" key="1">
    <source>
        <dbReference type="PROSITE" id="PS50943"/>
    </source>
</evidence>
<reference evidence="2 3" key="1">
    <citation type="submission" date="2016-11" db="EMBL/GenBank/DDBJ databases">
        <title>Whole genomes of Flavobacteriaceae.</title>
        <authorList>
            <person name="Stine C."/>
            <person name="Li C."/>
            <person name="Tadesse D."/>
        </authorList>
    </citation>
    <scope>NUCLEOTIDE SEQUENCE [LARGE SCALE GENOMIC DNA]</scope>
    <source>
        <strain evidence="2 3">DSM 18292</strain>
    </source>
</reference>
<dbReference type="Pfam" id="PF13443">
    <property type="entry name" value="HTH_26"/>
    <property type="match status" value="1"/>
</dbReference>
<dbReference type="CDD" id="cd00093">
    <property type="entry name" value="HTH_XRE"/>
    <property type="match status" value="1"/>
</dbReference>
<evidence type="ECO:0000313" key="3">
    <source>
        <dbReference type="Proteomes" id="UP000198345"/>
    </source>
</evidence>
<dbReference type="EMBL" id="MUGW01000036">
    <property type="protein sequence ID" value="OXA87309.1"/>
    <property type="molecule type" value="Genomic_DNA"/>
</dbReference>
<dbReference type="RefSeq" id="WP_089051050.1">
    <property type="nucleotide sequence ID" value="NZ_FXTV01000006.1"/>
</dbReference>
<protein>
    <recommendedName>
        <fullName evidence="1">HTH cro/C1-type domain-containing protein</fullName>
    </recommendedName>
</protein>
<gene>
    <name evidence="2" type="ORF">B0A66_17000</name>
</gene>
<dbReference type="InterPro" id="IPR010982">
    <property type="entry name" value="Lambda_DNA-bd_dom_sf"/>
</dbReference>
<dbReference type="GO" id="GO:0003677">
    <property type="term" value="F:DNA binding"/>
    <property type="evidence" value="ECO:0007669"/>
    <property type="project" value="InterPro"/>
</dbReference>
<dbReference type="InterPro" id="IPR001387">
    <property type="entry name" value="Cro/C1-type_HTH"/>
</dbReference>
<accession>A0A226GZ29</accession>
<proteinExistence type="predicted"/>
<name>A0A226GZ29_9FLAO</name>
<feature type="domain" description="HTH cro/C1-type" evidence="1">
    <location>
        <begin position="17"/>
        <end position="70"/>
    </location>
</feature>
<sequence length="159" mass="18285">MGRYKNEIALKFLGERLKAYRLKAELEIEDLVVMTGFAYNTISNMENGSETYLSYFIEICFALGIHPKEILDIELDLKPRFPLPASRLEKSRLTNRINAFIEDGYFKVERSASEVTKKLSLDHKLAFESKNVSVILVRFAKSNILKVTKNGNKNLYSIK</sequence>
<keyword evidence="3" id="KW-1185">Reference proteome</keyword>
<dbReference type="Gene3D" id="1.10.260.40">
    <property type="entry name" value="lambda repressor-like DNA-binding domains"/>
    <property type="match status" value="1"/>
</dbReference>
<dbReference type="PROSITE" id="PS50943">
    <property type="entry name" value="HTH_CROC1"/>
    <property type="match status" value="1"/>
</dbReference>
<dbReference type="Proteomes" id="UP000198345">
    <property type="component" value="Unassembled WGS sequence"/>
</dbReference>
<dbReference type="AlphaFoldDB" id="A0A226GZ29"/>